<evidence type="ECO:0000256" key="11">
    <source>
        <dbReference type="PIRSR" id="PIRSR000099-1"/>
    </source>
</evidence>
<keyword evidence="12" id="KW-0520">NAD</keyword>
<evidence type="ECO:0000256" key="12">
    <source>
        <dbReference type="PIRSR" id="PIRSR000099-2"/>
    </source>
</evidence>
<dbReference type="EC" id="1.1.1.23" evidence="4"/>
<gene>
    <name evidence="16" type="ORF">SAMN02745716_1743</name>
</gene>
<feature type="binding site" evidence="13">
    <location>
        <position position="263"/>
    </location>
    <ligand>
        <name>substrate</name>
    </ligand>
</feature>
<dbReference type="GO" id="GO:0000105">
    <property type="term" value="P:L-histidine biosynthetic process"/>
    <property type="evidence" value="ECO:0007669"/>
    <property type="project" value="UniProtKB-UniPathway"/>
</dbReference>
<evidence type="ECO:0000256" key="7">
    <source>
        <dbReference type="ARBA" id="ARBA00022833"/>
    </source>
</evidence>
<dbReference type="GO" id="GO:0051287">
    <property type="term" value="F:NAD binding"/>
    <property type="evidence" value="ECO:0007669"/>
    <property type="project" value="InterPro"/>
</dbReference>
<feature type="binding site" evidence="13">
    <location>
        <position position="418"/>
    </location>
    <ligand>
        <name>substrate</name>
    </ligand>
</feature>
<evidence type="ECO:0000256" key="2">
    <source>
        <dbReference type="ARBA" id="ARBA00004940"/>
    </source>
</evidence>
<dbReference type="GO" id="GO:0004399">
    <property type="term" value="F:histidinol dehydrogenase activity"/>
    <property type="evidence" value="ECO:0007669"/>
    <property type="project" value="UniProtKB-EC"/>
</dbReference>
<dbReference type="RefSeq" id="WP_093118205.1">
    <property type="nucleotide sequence ID" value="NZ_FNWJ01000002.1"/>
</dbReference>
<evidence type="ECO:0000256" key="9">
    <source>
        <dbReference type="ARBA" id="ARBA00049489"/>
    </source>
</evidence>
<evidence type="ECO:0000256" key="8">
    <source>
        <dbReference type="ARBA" id="ARBA00023002"/>
    </source>
</evidence>
<feature type="binding site" evidence="13">
    <location>
        <position position="241"/>
    </location>
    <ligand>
        <name>substrate</name>
    </ligand>
</feature>
<dbReference type="STRING" id="29539.SAMN02745716_1743"/>
<evidence type="ECO:0000313" key="16">
    <source>
        <dbReference type="EMBL" id="SEH14806.1"/>
    </source>
</evidence>
<feature type="binding site" evidence="13">
    <location>
        <position position="266"/>
    </location>
    <ligand>
        <name>substrate</name>
    </ligand>
</feature>
<sequence>MTEQHGKLATKWLPTDPDGRALRQPLAVGDQVERQVRTIIERVRRDGDRALVELVRELDGVDIPIGGFTVPKEELERALAECPRELLEALQLAARNVQVVAAPSAPREPRIISLPQGQVVEVRELPVARAGLYVPGGRAAYPSTVVMEVAAARAAGVEELVVCVPPASDGQPARATLAACALLGVHEVWRIGGAQAIAALAFGTESLRPVDFVAGPGNRWVQEAKRQVFGQVGIDGLQGPSELVVLASEDADPELAAADLLAQIEHGPGGLAVAVSPSWSWLEEVAEAANALAARLGIAADTPLLLGPVSDLERGLALCEQIAPEHLQLVGTACEALRGRVRNAGCVFVGRNSGAAFGDYVAGSNHVLPTGGAARFQGALSAAAFLRRVAHVWIPDEALDELAAAAVTIAREEGLRAHAHSIEVRRAASPTTASSGEGG</sequence>
<dbReference type="InterPro" id="IPR022695">
    <property type="entry name" value="Histidinol_DH_monofunct"/>
</dbReference>
<organism evidence="16 17">
    <name type="scientific">Thermoleophilum album</name>
    <dbReference type="NCBI Taxonomy" id="29539"/>
    <lineage>
        <taxon>Bacteria</taxon>
        <taxon>Bacillati</taxon>
        <taxon>Actinomycetota</taxon>
        <taxon>Thermoleophilia</taxon>
        <taxon>Thermoleophilales</taxon>
        <taxon>Thermoleophilaceae</taxon>
        <taxon>Thermoleophilum</taxon>
    </lineage>
</organism>
<feature type="binding site" evidence="12">
    <location>
        <position position="133"/>
    </location>
    <ligand>
        <name>NAD(+)</name>
        <dbReference type="ChEBI" id="CHEBI:57540"/>
    </ligand>
</feature>
<feature type="binding site" evidence="13">
    <location>
        <position position="359"/>
    </location>
    <ligand>
        <name>substrate</name>
    </ligand>
</feature>
<dbReference type="GO" id="GO:0005829">
    <property type="term" value="C:cytosol"/>
    <property type="evidence" value="ECO:0007669"/>
    <property type="project" value="TreeGrafter"/>
</dbReference>
<dbReference type="OrthoDB" id="9805269at2"/>
<comment type="catalytic activity">
    <reaction evidence="9">
        <text>L-histidinol + 2 NAD(+) + H2O = L-histidine + 2 NADH + 3 H(+)</text>
        <dbReference type="Rhea" id="RHEA:20641"/>
        <dbReference type="ChEBI" id="CHEBI:15377"/>
        <dbReference type="ChEBI" id="CHEBI:15378"/>
        <dbReference type="ChEBI" id="CHEBI:57540"/>
        <dbReference type="ChEBI" id="CHEBI:57595"/>
        <dbReference type="ChEBI" id="CHEBI:57699"/>
        <dbReference type="ChEBI" id="CHEBI:57945"/>
        <dbReference type="EC" id="1.1.1.23"/>
    </reaction>
</comment>
<keyword evidence="17" id="KW-1185">Reference proteome</keyword>
<evidence type="ECO:0000256" key="10">
    <source>
        <dbReference type="PIRNR" id="PIRNR000099"/>
    </source>
</evidence>
<feature type="active site" description="Proton acceptor" evidence="11">
    <location>
        <position position="325"/>
    </location>
</feature>
<dbReference type="InterPro" id="IPR016161">
    <property type="entry name" value="Ald_DH/histidinol_DH"/>
</dbReference>
<reference evidence="17" key="1">
    <citation type="submission" date="2016-10" db="EMBL/GenBank/DDBJ databases">
        <authorList>
            <person name="Varghese N."/>
            <person name="Submissions S."/>
        </authorList>
    </citation>
    <scope>NUCLEOTIDE SEQUENCE [LARGE SCALE GENOMIC DNA]</scope>
    <source>
        <strain evidence="17">ATCC 35263</strain>
    </source>
</reference>
<protein>
    <recommendedName>
        <fullName evidence="5">Histidinol dehydrogenase</fullName>
        <ecNumber evidence="4">1.1.1.23</ecNumber>
    </recommendedName>
</protein>
<dbReference type="NCBIfam" id="TIGR00069">
    <property type="entry name" value="hisD"/>
    <property type="match status" value="1"/>
</dbReference>
<feature type="binding site" evidence="12">
    <location>
        <position position="195"/>
    </location>
    <ligand>
        <name>NAD(+)</name>
        <dbReference type="ChEBI" id="CHEBI:57540"/>
    </ligand>
</feature>
<evidence type="ECO:0000256" key="13">
    <source>
        <dbReference type="PIRSR" id="PIRSR000099-3"/>
    </source>
</evidence>
<dbReference type="EMBL" id="FNWJ01000002">
    <property type="protein sequence ID" value="SEH14806.1"/>
    <property type="molecule type" value="Genomic_DNA"/>
</dbReference>
<dbReference type="GO" id="GO:0046872">
    <property type="term" value="F:metal ion binding"/>
    <property type="evidence" value="ECO:0007669"/>
    <property type="project" value="UniProtKB-KW"/>
</dbReference>
<feature type="binding site" evidence="14">
    <location>
        <position position="359"/>
    </location>
    <ligand>
        <name>Zn(2+)</name>
        <dbReference type="ChEBI" id="CHEBI:29105"/>
    </ligand>
</feature>
<evidence type="ECO:0000256" key="15">
    <source>
        <dbReference type="RuleBase" id="RU004175"/>
    </source>
</evidence>
<dbReference type="PRINTS" id="PR00083">
    <property type="entry name" value="HOLDHDRGNASE"/>
</dbReference>
<dbReference type="FunFam" id="3.40.50.1980:FF:000001">
    <property type="entry name" value="Histidinol dehydrogenase"/>
    <property type="match status" value="1"/>
</dbReference>
<dbReference type="Proteomes" id="UP000222056">
    <property type="component" value="Unassembled WGS sequence"/>
</dbReference>
<dbReference type="AlphaFoldDB" id="A0A1H6FVI5"/>
<accession>A0A1H6FVI5</accession>
<keyword evidence="8 10" id="KW-0560">Oxidoreductase</keyword>
<feature type="binding site" evidence="14">
    <location>
        <position position="418"/>
    </location>
    <ligand>
        <name>Zn(2+)</name>
        <dbReference type="ChEBI" id="CHEBI:29105"/>
    </ligand>
</feature>
<dbReference type="PIRSF" id="PIRSF000099">
    <property type="entry name" value="Histidinol_dh"/>
    <property type="match status" value="1"/>
</dbReference>
<feature type="binding site" evidence="13">
    <location>
        <position position="326"/>
    </location>
    <ligand>
        <name>substrate</name>
    </ligand>
</feature>
<dbReference type="PROSITE" id="PS00611">
    <property type="entry name" value="HISOL_DEHYDROGENASE"/>
    <property type="match status" value="1"/>
</dbReference>
<comment type="similarity">
    <text evidence="3 10 15">Belongs to the histidinol dehydrogenase family.</text>
</comment>
<dbReference type="InterPro" id="IPR001692">
    <property type="entry name" value="Histidinol_DH_CS"/>
</dbReference>
<feature type="binding site" evidence="14">
    <location>
        <position position="263"/>
    </location>
    <ligand>
        <name>Zn(2+)</name>
        <dbReference type="ChEBI" id="CHEBI:29105"/>
    </ligand>
</feature>
<feature type="binding site" evidence="14">
    <location>
        <position position="266"/>
    </location>
    <ligand>
        <name>Zn(2+)</name>
        <dbReference type="ChEBI" id="CHEBI:29105"/>
    </ligand>
</feature>
<feature type="active site" description="Proton acceptor" evidence="11">
    <location>
        <position position="326"/>
    </location>
</feature>
<evidence type="ECO:0000256" key="6">
    <source>
        <dbReference type="ARBA" id="ARBA00022723"/>
    </source>
</evidence>
<dbReference type="Gene3D" id="1.20.5.1300">
    <property type="match status" value="1"/>
</dbReference>
<feature type="binding site" evidence="12">
    <location>
        <position position="218"/>
    </location>
    <ligand>
        <name>NAD(+)</name>
        <dbReference type="ChEBI" id="CHEBI:57540"/>
    </ligand>
</feature>
<dbReference type="PANTHER" id="PTHR21256">
    <property type="entry name" value="HISTIDINOL DEHYDROGENASE HDH"/>
    <property type="match status" value="1"/>
</dbReference>
<dbReference type="PANTHER" id="PTHR21256:SF2">
    <property type="entry name" value="HISTIDINE BIOSYNTHESIS TRIFUNCTIONAL PROTEIN"/>
    <property type="match status" value="1"/>
</dbReference>
<keyword evidence="6 14" id="KW-0479">Metal-binding</keyword>
<comment type="function">
    <text evidence="1">Catalyzes the sequential NAD-dependent oxidations of L-histidinol to L-histidinaldehyde and then to L-histidine.</text>
</comment>
<dbReference type="Gene3D" id="3.40.50.1980">
    <property type="entry name" value="Nitrogenase molybdenum iron protein domain"/>
    <property type="match status" value="2"/>
</dbReference>
<dbReference type="Pfam" id="PF00815">
    <property type="entry name" value="Histidinol_dh"/>
    <property type="match status" value="1"/>
</dbReference>
<evidence type="ECO:0000256" key="1">
    <source>
        <dbReference type="ARBA" id="ARBA00003850"/>
    </source>
</evidence>
<dbReference type="InterPro" id="IPR012131">
    <property type="entry name" value="Hstdl_DH"/>
</dbReference>
<evidence type="ECO:0000256" key="4">
    <source>
        <dbReference type="ARBA" id="ARBA00012965"/>
    </source>
</evidence>
<comment type="pathway">
    <text evidence="2">Amino-acid biosynthesis; L-histidine biosynthesis; L-histidine from 5-phospho-alpha-D-ribose 1-diphosphate: step 9/9.</text>
</comment>
<dbReference type="UniPathway" id="UPA00031">
    <property type="reaction ID" value="UER00014"/>
</dbReference>
<name>A0A1H6FVI5_THEAL</name>
<proteinExistence type="inferred from homology"/>
<evidence type="ECO:0000256" key="5">
    <source>
        <dbReference type="ARBA" id="ARBA00016531"/>
    </source>
</evidence>
<evidence type="ECO:0000313" key="17">
    <source>
        <dbReference type="Proteomes" id="UP000222056"/>
    </source>
</evidence>
<comment type="cofactor">
    <cofactor evidence="14">
        <name>Zn(2+)</name>
        <dbReference type="ChEBI" id="CHEBI:29105"/>
    </cofactor>
    <text evidence="14">Binds 1 zinc ion per subunit.</text>
</comment>
<dbReference type="CDD" id="cd06572">
    <property type="entry name" value="Histidinol_dh"/>
    <property type="match status" value="1"/>
</dbReference>
<keyword evidence="7 14" id="KW-0862">Zinc</keyword>
<feature type="binding site" evidence="13">
    <location>
        <position position="413"/>
    </location>
    <ligand>
        <name>substrate</name>
    </ligand>
</feature>
<evidence type="ECO:0000256" key="14">
    <source>
        <dbReference type="PIRSR" id="PIRSR000099-4"/>
    </source>
</evidence>
<dbReference type="SUPFAM" id="SSF53720">
    <property type="entry name" value="ALDH-like"/>
    <property type="match status" value="1"/>
</dbReference>
<evidence type="ECO:0000256" key="3">
    <source>
        <dbReference type="ARBA" id="ARBA00010178"/>
    </source>
</evidence>